<feature type="transmembrane region" description="Helical" evidence="1">
    <location>
        <begin position="106"/>
        <end position="132"/>
    </location>
</feature>
<keyword evidence="1" id="KW-0472">Membrane</keyword>
<evidence type="ECO:0000256" key="1">
    <source>
        <dbReference type="SAM" id="Phobius"/>
    </source>
</evidence>
<feature type="transmembrane region" description="Helical" evidence="1">
    <location>
        <begin position="49"/>
        <end position="71"/>
    </location>
</feature>
<keyword evidence="1" id="KW-0812">Transmembrane</keyword>
<gene>
    <name evidence="2" type="ORF">TVY486_1004020</name>
</gene>
<protein>
    <submittedName>
        <fullName evidence="2">Uncharacterized protein</fullName>
    </submittedName>
</protein>
<name>G0U647_TRYVY</name>
<reference evidence="2" key="1">
    <citation type="journal article" date="2012" name="Proc. Natl. Acad. Sci. U.S.A.">
        <title>Antigenic diversity is generated by distinct evolutionary mechanisms in African trypanosome species.</title>
        <authorList>
            <person name="Jackson A.P."/>
            <person name="Berry A."/>
            <person name="Aslett M."/>
            <person name="Allison H.C."/>
            <person name="Burton P."/>
            <person name="Vavrova-Anderson J."/>
            <person name="Brown R."/>
            <person name="Browne H."/>
            <person name="Corton N."/>
            <person name="Hauser H."/>
            <person name="Gamble J."/>
            <person name="Gilderthorp R."/>
            <person name="Marcello L."/>
            <person name="McQuillan J."/>
            <person name="Otto T.D."/>
            <person name="Quail M.A."/>
            <person name="Sanders M.J."/>
            <person name="van Tonder A."/>
            <person name="Ginger M.L."/>
            <person name="Field M.C."/>
            <person name="Barry J.D."/>
            <person name="Hertz-Fowler C."/>
            <person name="Berriman M."/>
        </authorList>
    </citation>
    <scope>NUCLEOTIDE SEQUENCE</scope>
    <source>
        <strain evidence="2">Y486</strain>
    </source>
</reference>
<feature type="transmembrane region" description="Helical" evidence="1">
    <location>
        <begin position="153"/>
        <end position="172"/>
    </location>
</feature>
<dbReference type="EMBL" id="HE573026">
    <property type="protein sequence ID" value="CCC51349.1"/>
    <property type="molecule type" value="Genomic_DNA"/>
</dbReference>
<accession>G0U647</accession>
<dbReference type="AlphaFoldDB" id="G0U647"/>
<keyword evidence="1" id="KW-1133">Transmembrane helix</keyword>
<organism evidence="2">
    <name type="scientific">Trypanosoma vivax (strain Y486)</name>
    <dbReference type="NCBI Taxonomy" id="1055687"/>
    <lineage>
        <taxon>Eukaryota</taxon>
        <taxon>Discoba</taxon>
        <taxon>Euglenozoa</taxon>
        <taxon>Kinetoplastea</taxon>
        <taxon>Metakinetoplastina</taxon>
        <taxon>Trypanosomatida</taxon>
        <taxon>Trypanosomatidae</taxon>
        <taxon>Trypanosoma</taxon>
        <taxon>Duttonella</taxon>
    </lineage>
</organism>
<proteinExistence type="predicted"/>
<evidence type="ECO:0000313" key="2">
    <source>
        <dbReference type="EMBL" id="CCC51349.1"/>
    </source>
</evidence>
<sequence length="316" mass="36917">MHTPTTTPSISVRHVISYMLHICNHPHNVAKTFPPPSMLLSFFPFTPQFFFLFFFPFCFSFSLFALHFICYGSRLPMLIIYKHVCICMYVYTKIDRYASPSFFPSLLFLVFLFSLRFLVVVFFFHPFFLSLLRTSLSFFFLFFNSPSPFQCRLFFFCLFFLSLSLFFLSTLFPHPPPSPFRGFAPLLCSSRTRHFDLDVQLGLPSSSSFPFIPFRRRRRHCLLSHLLLLPMSSQTHPSHMSLPPFPFSTTLPHFQCPFGLFLLSPDTPPLLPSSFVCLCFLHIFPCSHTTQKRSLIRCSATYKKMERWGWGEPGKI</sequence>